<feature type="compositionally biased region" description="Basic and acidic residues" evidence="1">
    <location>
        <begin position="1692"/>
        <end position="1701"/>
    </location>
</feature>
<feature type="region of interest" description="Disordered" evidence="1">
    <location>
        <begin position="1005"/>
        <end position="1039"/>
    </location>
</feature>
<keyword evidence="4" id="KW-1185">Reference proteome</keyword>
<evidence type="ECO:0000313" key="4">
    <source>
        <dbReference type="Proteomes" id="UP000244005"/>
    </source>
</evidence>
<feature type="compositionally biased region" description="Basic residues" evidence="1">
    <location>
        <begin position="255"/>
        <end position="265"/>
    </location>
</feature>
<feature type="region of interest" description="Disordered" evidence="1">
    <location>
        <begin position="107"/>
        <end position="201"/>
    </location>
</feature>
<organism evidence="3 4">
    <name type="scientific">Marchantia polymorpha</name>
    <name type="common">Common liverwort</name>
    <name type="synonym">Marchantia aquatica</name>
    <dbReference type="NCBI Taxonomy" id="3197"/>
    <lineage>
        <taxon>Eukaryota</taxon>
        <taxon>Viridiplantae</taxon>
        <taxon>Streptophyta</taxon>
        <taxon>Embryophyta</taxon>
        <taxon>Marchantiophyta</taxon>
        <taxon>Marchantiopsida</taxon>
        <taxon>Marchantiidae</taxon>
        <taxon>Marchantiales</taxon>
        <taxon>Marchantiaceae</taxon>
        <taxon>Marchantia</taxon>
    </lineage>
</organism>
<feature type="compositionally biased region" description="Polar residues" evidence="1">
    <location>
        <begin position="1925"/>
        <end position="1945"/>
    </location>
</feature>
<feature type="signal peptide" evidence="2">
    <location>
        <begin position="1"/>
        <end position="26"/>
    </location>
</feature>
<feature type="compositionally biased region" description="Polar residues" evidence="1">
    <location>
        <begin position="1264"/>
        <end position="1278"/>
    </location>
</feature>
<feature type="compositionally biased region" description="Polar residues" evidence="1">
    <location>
        <begin position="1353"/>
        <end position="1363"/>
    </location>
</feature>
<feature type="region of interest" description="Disordered" evidence="1">
    <location>
        <begin position="775"/>
        <end position="847"/>
    </location>
</feature>
<feature type="chain" id="PRO_5015354332" description="PH domain-containing protein" evidence="2">
    <location>
        <begin position="27"/>
        <end position="1945"/>
    </location>
</feature>
<accession>A0A2R6XRY3</accession>
<evidence type="ECO:0008006" key="5">
    <source>
        <dbReference type="Google" id="ProtNLM"/>
    </source>
</evidence>
<feature type="compositionally biased region" description="Basic and acidic residues" evidence="1">
    <location>
        <begin position="1663"/>
        <end position="1675"/>
    </location>
</feature>
<feature type="compositionally biased region" description="Low complexity" evidence="1">
    <location>
        <begin position="1607"/>
        <end position="1616"/>
    </location>
</feature>
<reference evidence="4" key="1">
    <citation type="journal article" date="2017" name="Cell">
        <title>Insights into land plant evolution garnered from the Marchantia polymorpha genome.</title>
        <authorList>
            <person name="Bowman J.L."/>
            <person name="Kohchi T."/>
            <person name="Yamato K.T."/>
            <person name="Jenkins J."/>
            <person name="Shu S."/>
            <person name="Ishizaki K."/>
            <person name="Yamaoka S."/>
            <person name="Nishihama R."/>
            <person name="Nakamura Y."/>
            <person name="Berger F."/>
            <person name="Adam C."/>
            <person name="Aki S.S."/>
            <person name="Althoff F."/>
            <person name="Araki T."/>
            <person name="Arteaga-Vazquez M.A."/>
            <person name="Balasubrmanian S."/>
            <person name="Barry K."/>
            <person name="Bauer D."/>
            <person name="Boehm C.R."/>
            <person name="Briginshaw L."/>
            <person name="Caballero-Perez J."/>
            <person name="Catarino B."/>
            <person name="Chen F."/>
            <person name="Chiyoda S."/>
            <person name="Chovatia M."/>
            <person name="Davies K.M."/>
            <person name="Delmans M."/>
            <person name="Demura T."/>
            <person name="Dierschke T."/>
            <person name="Dolan L."/>
            <person name="Dorantes-Acosta A.E."/>
            <person name="Eklund D.M."/>
            <person name="Florent S.N."/>
            <person name="Flores-Sandoval E."/>
            <person name="Fujiyama A."/>
            <person name="Fukuzawa H."/>
            <person name="Galik B."/>
            <person name="Grimanelli D."/>
            <person name="Grimwood J."/>
            <person name="Grossniklaus U."/>
            <person name="Hamada T."/>
            <person name="Haseloff J."/>
            <person name="Hetherington A.J."/>
            <person name="Higo A."/>
            <person name="Hirakawa Y."/>
            <person name="Hundley H.N."/>
            <person name="Ikeda Y."/>
            <person name="Inoue K."/>
            <person name="Inoue S.I."/>
            <person name="Ishida S."/>
            <person name="Jia Q."/>
            <person name="Kakita M."/>
            <person name="Kanazawa T."/>
            <person name="Kawai Y."/>
            <person name="Kawashima T."/>
            <person name="Kennedy M."/>
            <person name="Kinose K."/>
            <person name="Kinoshita T."/>
            <person name="Kohara Y."/>
            <person name="Koide E."/>
            <person name="Komatsu K."/>
            <person name="Kopischke S."/>
            <person name="Kubo M."/>
            <person name="Kyozuka J."/>
            <person name="Lagercrantz U."/>
            <person name="Lin S.S."/>
            <person name="Lindquist E."/>
            <person name="Lipzen A.M."/>
            <person name="Lu C.W."/>
            <person name="De Luna E."/>
            <person name="Martienssen R.A."/>
            <person name="Minamino N."/>
            <person name="Mizutani M."/>
            <person name="Mizutani M."/>
            <person name="Mochizuki N."/>
            <person name="Monte I."/>
            <person name="Mosher R."/>
            <person name="Nagasaki H."/>
            <person name="Nakagami H."/>
            <person name="Naramoto S."/>
            <person name="Nishitani K."/>
            <person name="Ohtani M."/>
            <person name="Okamoto T."/>
            <person name="Okumura M."/>
            <person name="Phillips J."/>
            <person name="Pollak B."/>
            <person name="Reinders A."/>
            <person name="Rovekamp M."/>
            <person name="Sano R."/>
            <person name="Sawa S."/>
            <person name="Schmid M.W."/>
            <person name="Shirakawa M."/>
            <person name="Solano R."/>
            <person name="Spunde A."/>
            <person name="Suetsugu N."/>
            <person name="Sugano S."/>
            <person name="Sugiyama A."/>
            <person name="Sun R."/>
            <person name="Suzuki Y."/>
            <person name="Takenaka M."/>
            <person name="Takezawa D."/>
            <person name="Tomogane H."/>
            <person name="Tsuzuki M."/>
            <person name="Ueda T."/>
            <person name="Umeda M."/>
            <person name="Ward J.M."/>
            <person name="Watanabe Y."/>
            <person name="Yazaki K."/>
            <person name="Yokoyama R."/>
            <person name="Yoshitake Y."/>
            <person name="Yotsui I."/>
            <person name="Zachgo S."/>
            <person name="Schmutz J."/>
        </authorList>
    </citation>
    <scope>NUCLEOTIDE SEQUENCE [LARGE SCALE GENOMIC DNA]</scope>
    <source>
        <strain evidence="4">Tak-1</strain>
    </source>
</reference>
<feature type="compositionally biased region" description="Basic and acidic residues" evidence="1">
    <location>
        <begin position="480"/>
        <end position="492"/>
    </location>
</feature>
<feature type="region of interest" description="Disordered" evidence="1">
    <location>
        <begin position="1692"/>
        <end position="1730"/>
    </location>
</feature>
<gene>
    <name evidence="3" type="ORF">MARPO_0004s0088</name>
</gene>
<evidence type="ECO:0000313" key="3">
    <source>
        <dbReference type="EMBL" id="PTQ48806.1"/>
    </source>
</evidence>
<feature type="region of interest" description="Disordered" evidence="1">
    <location>
        <begin position="1787"/>
        <end position="1813"/>
    </location>
</feature>
<name>A0A2R6XRY3_MARPO</name>
<feature type="region of interest" description="Disordered" evidence="1">
    <location>
        <begin position="239"/>
        <end position="296"/>
    </location>
</feature>
<proteinExistence type="predicted"/>
<feature type="compositionally biased region" description="Low complexity" evidence="1">
    <location>
        <begin position="1364"/>
        <end position="1382"/>
    </location>
</feature>
<feature type="region of interest" description="Disordered" evidence="1">
    <location>
        <begin position="456"/>
        <end position="493"/>
    </location>
</feature>
<evidence type="ECO:0000256" key="2">
    <source>
        <dbReference type="SAM" id="SignalP"/>
    </source>
</evidence>
<sequence length="1945" mass="216241">MRVRHNRRKLAIELFVFVILLQEGRLRNLSVAESQQSPRFVEKRAAESQQSQRLVQKRVQLDGGFPLPILKSKKRLPVLSTESHVGSTSLDNEDVDDFSCRNRHGIIVPVVPDTQEEDTSQPILKSPRGASGLDSEGHYEEQQEGSQSTEDTDCRRRHSASAVARPPLDIHLRRGKRPSILKSPTRQATSSSDCTSSINYDEDEVPKSFERKEKVEAAAAGLANELRVLMRNRTPEFVRNEEQHQSDDSMASSKRGFRKTVHKPGPRTQSGHFRPQKQAPLSQECPQLLKKNPVYPPSMYQRNVSPITSDCDNRFERHFGRTDKADCSQQKSEGQKTSGRFRSSTQPHQRRRTPQSGISVLAAGEGIDRFVYREPRQESNCNITRAKQLVRDTIGDDFDYDRFRKDLGELATERKRVEWLGQKLMLLQPGPFKIRQKKDSKEESLDLHKDSNVRGTKVFNKEIGSSGNKRSRSAISPLRESGKKLLRSDSGKKTISVGATSSLATSREEVLDTTIQPKIHNLGRSNIFANNIKSKMRNSDTSISVRASHQMETGSKSCLKNPGMRKSCKLEKTRVKFSFPEDESDRPTGSQFFIRRKTLRPPGSTFKVSMPVSWFPTEVASSKGKKSDYLMRDSTLLEMSGIKNVALHALRKPNDVTIHASVGTKRGKEMASKQNLQGRQVVQNYLNEAKRGEGDSTMKSDFSSDFCKWVLTPSSDDIHNQRSSVLRAQLVRVGSKATKGKAFHLKTAERASEKQSWSERMKAFLVSCGALLTESNTSKHARHSERRTSVSGHNEELNTDPDETGTQKMCTSTHLKQKKDGSISLRVTNSVNAEDQEKNRGSKTRELAKNKGRFRPTDERPYCLENHWGSQEQVGRYDGRLKTSKEKTELGRKFVGQKKAHDLLLTMLNKVSGGKSKHYQKVKPRSLQDATRKQMRALDRLGGYSTNLASLKGKDRARLLNVKQGKEDSQRGPRKLGVVEVGEPRYSPMPCKFTRKDGPRASALAKLPKSTTGGKSEQDAVLNRGSWKPSPVGRDSDRGVHTLNKGMRYSVENWLNVSGGFEFLDTVCDGKEGLEMPDSCTTILKGAEIRSSSDRASLHSWSVQSAEVGVPKEFSSLTLIRERLQEMNKRAPQGTSGGDCTGLLSGHIHQPGHPVSSADREEMQTRTKIKIQGDIVKENRKNIEVQDKNNMSKTYDINLQRQELTGFLLEPADSSTDVVFEYREGTDGSRLETHNLEKRHEGATSVTGSEVVENLDPFKRKSPKMTSSWEGTKQSSPSAEDRITESEELELALLELVLKTVLRDDLVKNSKSVLAPLKDMSSSAAAHRSPQCVQVDRREEASVLEIVDELRQSPRNQQADLKQSPTTQQSSDSATSSGGAWSDSTFLAEKKSRSVSCVDDEDWPEYLGVDDEEEGKVEGDIENKLSRNSSMTSLPKACNDVSTVMLQSPASADVQPSSFPSHISSIDERETGQFPGLSSLAFASAPPQLKKTASCVDERSSTGVQTNDLSIAQALNPVYVVPFFCLPDGRPLFPPYSTYPIYPQPDSYPQFHSMQNPTPPQGLRSVATTTAAEEDLQATRDINSLEKVERHLFNPDIATKIVLDSRSSSSLSSDSPFPSPATPSTPISSPEHEARVASALARHRMSQNRQAASFSADNTDDAMDPKGDQTYRQTEQKLDAEEIAVSLQDPLTEKDEKESNLHTHMPGISNQNRSAELVPGSLSSTSTSTRKDVEIRPYVSYDYAGSAELADSYDGSGSSNFSVCSRLSDEGLEQMDRVSTGPVRRFPLTKTRTQSPGEIEASSPEPERQADGVRYPLEAHVKRFATRWPKVVKNHGIPFSEGEVEAGGLRSEGECGQADLSAAFAHRNFRYTHDVVRDDVSEPGEMSRIVSQQMKAKSKPVEKDSLIQSLSEGEIRAEMSEIAETRNTSTPTGSSPRKSSPDDTY</sequence>
<feature type="compositionally biased region" description="Polar residues" evidence="1">
    <location>
        <begin position="804"/>
        <end position="814"/>
    </location>
</feature>
<protein>
    <recommendedName>
        <fullName evidence="5">PH domain-containing protein</fullName>
    </recommendedName>
</protein>
<feature type="region of interest" description="Disordered" evidence="1">
    <location>
        <begin position="1882"/>
        <end position="1945"/>
    </location>
</feature>
<evidence type="ECO:0000256" key="1">
    <source>
        <dbReference type="SAM" id="MobiDB-lite"/>
    </source>
</evidence>
<feature type="region of interest" description="Disordered" evidence="1">
    <location>
        <begin position="322"/>
        <end position="356"/>
    </location>
</feature>
<feature type="region of interest" description="Disordered" evidence="1">
    <location>
        <begin position="1129"/>
        <end position="1162"/>
    </location>
</feature>
<keyword evidence="2" id="KW-0732">Signal</keyword>
<feature type="compositionally biased region" description="Polar residues" evidence="1">
    <location>
        <begin position="1647"/>
        <end position="1657"/>
    </location>
</feature>
<feature type="region of interest" description="Disordered" evidence="1">
    <location>
        <begin position="1351"/>
        <end position="1382"/>
    </location>
</feature>
<feature type="compositionally biased region" description="Polar residues" evidence="1">
    <location>
        <begin position="327"/>
        <end position="347"/>
    </location>
</feature>
<dbReference type="Proteomes" id="UP000244005">
    <property type="component" value="Unassembled WGS sequence"/>
</dbReference>
<feature type="region of interest" description="Disordered" evidence="1">
    <location>
        <begin position="1607"/>
        <end position="1675"/>
    </location>
</feature>
<feature type="compositionally biased region" description="Basic and acidic residues" evidence="1">
    <location>
        <begin position="835"/>
        <end position="847"/>
    </location>
</feature>
<dbReference type="EMBL" id="KZ772676">
    <property type="protein sequence ID" value="PTQ48806.1"/>
    <property type="molecule type" value="Genomic_DNA"/>
</dbReference>
<feature type="compositionally biased region" description="Polar residues" evidence="1">
    <location>
        <begin position="182"/>
        <end position="199"/>
    </location>
</feature>
<feature type="region of interest" description="Disordered" evidence="1">
    <location>
        <begin position="1259"/>
        <end position="1282"/>
    </location>
</feature>